<dbReference type="Pfam" id="PF03099">
    <property type="entry name" value="BPL_LplA_LipB"/>
    <property type="match status" value="1"/>
</dbReference>
<organism evidence="7 8">
    <name type="scientific">Candidatus Onthenecus intestinigallinarum</name>
    <dbReference type="NCBI Taxonomy" id="2840875"/>
    <lineage>
        <taxon>Bacteria</taxon>
        <taxon>Bacillati</taxon>
        <taxon>Bacillota</taxon>
        <taxon>Clostridia</taxon>
        <taxon>Eubacteriales</taxon>
        <taxon>Candidatus Onthenecus</taxon>
    </lineage>
</organism>
<accession>A0A9D0ZDX3</accession>
<comment type="catalytic activity">
    <reaction evidence="5">
        <text>biotin + L-lysyl-[protein] + ATP = N(6)-biotinyl-L-lysyl-[protein] + AMP + diphosphate + H(+)</text>
        <dbReference type="Rhea" id="RHEA:11756"/>
        <dbReference type="Rhea" id="RHEA-COMP:9752"/>
        <dbReference type="Rhea" id="RHEA-COMP:10505"/>
        <dbReference type="ChEBI" id="CHEBI:15378"/>
        <dbReference type="ChEBI" id="CHEBI:29969"/>
        <dbReference type="ChEBI" id="CHEBI:30616"/>
        <dbReference type="ChEBI" id="CHEBI:33019"/>
        <dbReference type="ChEBI" id="CHEBI:57586"/>
        <dbReference type="ChEBI" id="CHEBI:83144"/>
        <dbReference type="ChEBI" id="CHEBI:456215"/>
        <dbReference type="EC" id="6.3.4.15"/>
    </reaction>
</comment>
<dbReference type="AlphaFoldDB" id="A0A9D0ZDX3"/>
<dbReference type="SUPFAM" id="SSF55681">
    <property type="entry name" value="Class II aaRS and biotin synthetases"/>
    <property type="match status" value="1"/>
</dbReference>
<dbReference type="InterPro" id="IPR045864">
    <property type="entry name" value="aa-tRNA-synth_II/BPL/LPL"/>
</dbReference>
<dbReference type="InterPro" id="IPR004408">
    <property type="entry name" value="Biotin_CoA_COase_ligase"/>
</dbReference>
<dbReference type="GO" id="GO:0016740">
    <property type="term" value="F:transferase activity"/>
    <property type="evidence" value="ECO:0007669"/>
    <property type="project" value="UniProtKB-ARBA"/>
</dbReference>
<dbReference type="PROSITE" id="PS00519">
    <property type="entry name" value="HTH_ASNC_1"/>
    <property type="match status" value="1"/>
</dbReference>
<feature type="domain" description="BPL/LPL catalytic" evidence="6">
    <location>
        <begin position="64"/>
        <end position="251"/>
    </location>
</feature>
<dbReference type="InterPro" id="IPR013196">
    <property type="entry name" value="HTH_11"/>
</dbReference>
<evidence type="ECO:0000256" key="1">
    <source>
        <dbReference type="ARBA" id="ARBA00022598"/>
    </source>
</evidence>
<reference evidence="7" key="1">
    <citation type="submission" date="2020-10" db="EMBL/GenBank/DDBJ databases">
        <authorList>
            <person name="Gilroy R."/>
        </authorList>
    </citation>
    <scope>NUCLEOTIDE SEQUENCE</scope>
    <source>
        <strain evidence="7">ChiSxjej2B14-6234</strain>
    </source>
</reference>
<sequence>MDEVLRLLLGGEVISGAQISERLGITRAAVWKRVEQLRAAGYDVQAVGRRGYRLAACPDALDAPLIERGLRTVWAGRPTLFERQVDSTNLWARRLAAQGAPHGTLVVADEQTAGRGRRGRVWTSPPDAGVFMTLLLRPKAHPSQVAQLTLLTALAVAEAIEDVCGAQAQIKWPNDVVIDGKKTCGILLEMGADESQVDFVAAGVGANVHASPPDLRDMATCLDAACGQRVLRAPVVCAFMARFEARYDAFARGEDWMTAYRARSVTLGRRVRVMSVDETFEGTAQDVDASGALVVQTQDGPRTVLAGDVSVRGVMGYV</sequence>
<dbReference type="Gene3D" id="1.10.10.10">
    <property type="entry name" value="Winged helix-like DNA-binding domain superfamily/Winged helix DNA-binding domain"/>
    <property type="match status" value="1"/>
</dbReference>
<dbReference type="GO" id="GO:0005524">
    <property type="term" value="F:ATP binding"/>
    <property type="evidence" value="ECO:0007669"/>
    <property type="project" value="UniProtKB-UniRule"/>
</dbReference>
<dbReference type="SUPFAM" id="SSF50037">
    <property type="entry name" value="C-terminal domain of transcriptional repressors"/>
    <property type="match status" value="1"/>
</dbReference>
<keyword evidence="5" id="KW-0804">Transcription</keyword>
<dbReference type="Proteomes" id="UP000886887">
    <property type="component" value="Unassembled WGS sequence"/>
</dbReference>
<keyword evidence="4 5" id="KW-0092">Biotin</keyword>
<evidence type="ECO:0000313" key="8">
    <source>
        <dbReference type="Proteomes" id="UP000886887"/>
    </source>
</evidence>
<dbReference type="InterPro" id="IPR003142">
    <property type="entry name" value="BPL_C"/>
</dbReference>
<dbReference type="Gene3D" id="3.30.930.10">
    <property type="entry name" value="Bira Bifunctional Protein, Domain 2"/>
    <property type="match status" value="1"/>
</dbReference>
<dbReference type="CDD" id="cd00090">
    <property type="entry name" value="HTH_ARSR"/>
    <property type="match status" value="1"/>
</dbReference>
<dbReference type="InterPro" id="IPR019885">
    <property type="entry name" value="Tscrpt_reg_HTH_AsnC-type_CS"/>
</dbReference>
<name>A0A9D0ZDX3_9FIRM</name>
<dbReference type="InterPro" id="IPR030855">
    <property type="entry name" value="Bifunct_BirA"/>
</dbReference>
<keyword evidence="2 5" id="KW-0547">Nucleotide-binding</keyword>
<dbReference type="GO" id="GO:0004077">
    <property type="term" value="F:biotin--[biotin carboxyl-carrier protein] ligase activity"/>
    <property type="evidence" value="ECO:0007669"/>
    <property type="project" value="UniProtKB-UniRule"/>
</dbReference>
<dbReference type="InterPro" id="IPR004143">
    <property type="entry name" value="BPL_LPL_catalytic"/>
</dbReference>
<gene>
    <name evidence="5" type="primary">birA</name>
    <name evidence="7" type="ORF">IAB73_10910</name>
</gene>
<dbReference type="GO" id="GO:0009249">
    <property type="term" value="P:protein lipoylation"/>
    <property type="evidence" value="ECO:0007669"/>
    <property type="project" value="UniProtKB-ARBA"/>
</dbReference>
<comment type="similarity">
    <text evidence="5">Belongs to the biotin--protein ligase family.</text>
</comment>
<feature type="binding site" evidence="5">
    <location>
        <begin position="115"/>
        <end position="117"/>
    </location>
    <ligand>
        <name>biotin</name>
        <dbReference type="ChEBI" id="CHEBI:57586"/>
    </ligand>
</feature>
<dbReference type="InterPro" id="IPR036390">
    <property type="entry name" value="WH_DNA-bd_sf"/>
</dbReference>
<feature type="DNA-binding region" description="H-T-H motif" evidence="5">
    <location>
        <begin position="16"/>
        <end position="35"/>
    </location>
</feature>
<dbReference type="GO" id="GO:0006355">
    <property type="term" value="P:regulation of DNA-templated transcription"/>
    <property type="evidence" value="ECO:0007669"/>
    <property type="project" value="UniProtKB-UniRule"/>
</dbReference>
<dbReference type="PANTHER" id="PTHR12835">
    <property type="entry name" value="BIOTIN PROTEIN LIGASE"/>
    <property type="match status" value="1"/>
</dbReference>
<dbReference type="InterPro" id="IPR008988">
    <property type="entry name" value="Transcriptional_repressor_C"/>
</dbReference>
<dbReference type="PANTHER" id="PTHR12835:SF5">
    <property type="entry name" value="BIOTIN--PROTEIN LIGASE"/>
    <property type="match status" value="1"/>
</dbReference>
<dbReference type="EC" id="6.3.4.15" evidence="5"/>
<dbReference type="EMBL" id="DVFJ01000037">
    <property type="protein sequence ID" value="HIQ72703.1"/>
    <property type="molecule type" value="Genomic_DNA"/>
</dbReference>
<dbReference type="Pfam" id="PF08279">
    <property type="entry name" value="HTH_11"/>
    <property type="match status" value="1"/>
</dbReference>
<evidence type="ECO:0000256" key="3">
    <source>
        <dbReference type="ARBA" id="ARBA00022840"/>
    </source>
</evidence>
<feature type="binding site" evidence="5">
    <location>
        <begin position="87"/>
        <end position="89"/>
    </location>
    <ligand>
        <name>biotin</name>
        <dbReference type="ChEBI" id="CHEBI:57586"/>
    </ligand>
</feature>
<evidence type="ECO:0000256" key="5">
    <source>
        <dbReference type="HAMAP-Rule" id="MF_00978"/>
    </source>
</evidence>
<dbReference type="SUPFAM" id="SSF46785">
    <property type="entry name" value="Winged helix' DNA-binding domain"/>
    <property type="match status" value="1"/>
</dbReference>
<evidence type="ECO:0000313" key="7">
    <source>
        <dbReference type="EMBL" id="HIQ72703.1"/>
    </source>
</evidence>
<dbReference type="InterPro" id="IPR036388">
    <property type="entry name" value="WH-like_DNA-bd_sf"/>
</dbReference>
<feature type="binding site" evidence="5">
    <location>
        <position position="182"/>
    </location>
    <ligand>
        <name>biotin</name>
        <dbReference type="ChEBI" id="CHEBI:57586"/>
    </ligand>
</feature>
<dbReference type="Pfam" id="PF02237">
    <property type="entry name" value="BPL_C"/>
    <property type="match status" value="1"/>
</dbReference>
<comment type="function">
    <text evidence="5">Acts both as a biotin--[acetyl-CoA-carboxylase] ligase and a repressor.</text>
</comment>
<keyword evidence="1 5" id="KW-0436">Ligase</keyword>
<dbReference type="Gene3D" id="2.30.30.100">
    <property type="match status" value="1"/>
</dbReference>
<dbReference type="CDD" id="cd16442">
    <property type="entry name" value="BPL"/>
    <property type="match status" value="1"/>
</dbReference>
<keyword evidence="5" id="KW-0678">Repressor</keyword>
<proteinExistence type="inferred from homology"/>
<feature type="binding site" evidence="5">
    <location>
        <position position="111"/>
    </location>
    <ligand>
        <name>biotin</name>
        <dbReference type="ChEBI" id="CHEBI:57586"/>
    </ligand>
</feature>
<dbReference type="InterPro" id="IPR011991">
    <property type="entry name" value="ArsR-like_HTH"/>
</dbReference>
<comment type="caution">
    <text evidence="7">The sequence shown here is derived from an EMBL/GenBank/DDBJ whole genome shotgun (WGS) entry which is preliminary data.</text>
</comment>
<keyword evidence="5" id="KW-0238">DNA-binding</keyword>
<evidence type="ECO:0000256" key="2">
    <source>
        <dbReference type="ARBA" id="ARBA00022741"/>
    </source>
</evidence>
<evidence type="ECO:0000259" key="6">
    <source>
        <dbReference type="PROSITE" id="PS51733"/>
    </source>
</evidence>
<keyword evidence="5" id="KW-0805">Transcription regulation</keyword>
<reference evidence="7" key="2">
    <citation type="journal article" date="2021" name="PeerJ">
        <title>Extensive microbial diversity within the chicken gut microbiome revealed by metagenomics and culture.</title>
        <authorList>
            <person name="Gilroy R."/>
            <person name="Ravi A."/>
            <person name="Getino M."/>
            <person name="Pursley I."/>
            <person name="Horton D.L."/>
            <person name="Alikhan N.F."/>
            <person name="Baker D."/>
            <person name="Gharbi K."/>
            <person name="Hall N."/>
            <person name="Watson M."/>
            <person name="Adriaenssens E.M."/>
            <person name="Foster-Nyarko E."/>
            <person name="Jarju S."/>
            <person name="Secka A."/>
            <person name="Antonio M."/>
            <person name="Oren A."/>
            <person name="Chaudhuri R.R."/>
            <person name="La Ragione R."/>
            <person name="Hildebrand F."/>
            <person name="Pallen M.J."/>
        </authorList>
    </citation>
    <scope>NUCLEOTIDE SEQUENCE</scope>
    <source>
        <strain evidence="7">ChiSxjej2B14-6234</strain>
    </source>
</reference>
<dbReference type="GO" id="GO:0005737">
    <property type="term" value="C:cytoplasm"/>
    <property type="evidence" value="ECO:0007669"/>
    <property type="project" value="TreeGrafter"/>
</dbReference>
<evidence type="ECO:0000256" key="4">
    <source>
        <dbReference type="ARBA" id="ARBA00023267"/>
    </source>
</evidence>
<dbReference type="GO" id="GO:0003677">
    <property type="term" value="F:DNA binding"/>
    <property type="evidence" value="ECO:0007669"/>
    <property type="project" value="UniProtKB-UniRule"/>
</dbReference>
<dbReference type="PROSITE" id="PS51733">
    <property type="entry name" value="BPL_LPL_CATALYTIC"/>
    <property type="match status" value="1"/>
</dbReference>
<keyword evidence="3 5" id="KW-0067">ATP-binding</keyword>
<dbReference type="NCBIfam" id="TIGR00121">
    <property type="entry name" value="birA_ligase"/>
    <property type="match status" value="1"/>
</dbReference>
<protein>
    <recommendedName>
        <fullName evidence="5">Bifunctional ligase/repressor BirA</fullName>
    </recommendedName>
    <alternativeName>
        <fullName evidence="5">Biotin--[acetyl-CoA-carboxylase] ligase</fullName>
        <ecNumber evidence="5">6.3.4.15</ecNumber>
    </alternativeName>
    <alternativeName>
        <fullName evidence="5">Biotin--protein ligase</fullName>
    </alternativeName>
    <alternativeName>
        <fullName evidence="5">Biotin-[acetyl-CoA carboxylase] synthetase</fullName>
    </alternativeName>
</protein>
<dbReference type="HAMAP" id="MF_00978">
    <property type="entry name" value="Bifunct_BirA"/>
    <property type="match status" value="1"/>
</dbReference>